<dbReference type="Gene3D" id="2.115.10.20">
    <property type="entry name" value="Glycosyl hydrolase domain, family 43"/>
    <property type="match status" value="1"/>
</dbReference>
<comment type="pathway">
    <text evidence="1">Glycan metabolism; L-arabinan degradation.</text>
</comment>
<feature type="domain" description="Extracellular endo-alpha-(1-&gt;5)-L-arabinanase C-terminal" evidence="8">
    <location>
        <begin position="424"/>
        <end position="525"/>
    </location>
</feature>
<dbReference type="InterPro" id="IPR032291">
    <property type="entry name" value="Abn2_C"/>
</dbReference>
<evidence type="ECO:0000256" key="4">
    <source>
        <dbReference type="ARBA" id="ARBA00023295"/>
    </source>
</evidence>
<dbReference type="SUPFAM" id="SSF75005">
    <property type="entry name" value="Arabinanase/levansucrase/invertase"/>
    <property type="match status" value="1"/>
</dbReference>
<dbReference type="Proteomes" id="UP001207408">
    <property type="component" value="Unassembled WGS sequence"/>
</dbReference>
<dbReference type="PANTHER" id="PTHR43301:SF3">
    <property type="entry name" value="ARABINAN ENDO-1,5-ALPHA-L-ARABINOSIDASE A-RELATED"/>
    <property type="match status" value="1"/>
</dbReference>
<dbReference type="Pfam" id="PF04616">
    <property type="entry name" value="Glyco_hydro_43"/>
    <property type="match status" value="1"/>
</dbReference>
<accession>A0AAE3MDA9</accession>
<evidence type="ECO:0000256" key="2">
    <source>
        <dbReference type="ARBA" id="ARBA00009865"/>
    </source>
</evidence>
<protein>
    <submittedName>
        <fullName evidence="9">Arabinan endo-1,5-alpha-L-arabinosidase</fullName>
    </submittedName>
</protein>
<feature type="site" description="Important for catalytic activity, responsible for pKa modulation of the active site Glu and correct orientation of both the proton donor and substrate" evidence="6">
    <location>
        <position position="233"/>
    </location>
</feature>
<sequence length="529" mass="59595">MALSFVGCNDDDLKPTGITTKDDSDDDTNTNTEHTIPTYSDDYSPIASWADRGDWNLANVHDPSVVFDGTYYYMYTTDASYGNAHDGHGHFLYRRSKDLVNWEFRGLAMSETPAWVKDTLNNLRADVGLDPIANPSYGHWAPVVRKVGNKYRMYYSIVVDNFIGNGLFNTLANFDNTWSEHAFIGLMETSDLASNQWEDKGMVVHSVSDKGTDWSRTSYDSDWNGYFYFNAIDPTFQETPEGKQYLIYGSWHSGIACVELDPTTGKPFTYSGVADKGQRIATRVKSGYWSRWQGSEGPEIMYNEETGYYYLFLAYDGLDVPYNTRVCRATNIEGPYYGIDGANVTEGADCFPVITHPYKFNDHTGWVGFAHNAVFQNEETGDWFYASQARLPKDVAGINVSNAIMMGHVRKIRWTQDGWPVVMPERYTNAPDDLIEAEDLVGTWEHITLNYQYAVQQESVSLILNSSNEASGALAGNWSFDSDKNILTIGSTQLCVEREVDWEANPRKVTLIYSGLSDSGVSLWGKKTK</sequence>
<dbReference type="InterPro" id="IPR006710">
    <property type="entry name" value="Glyco_hydro_43"/>
</dbReference>
<keyword evidence="10" id="KW-1185">Reference proteome</keyword>
<evidence type="ECO:0000259" key="8">
    <source>
        <dbReference type="Pfam" id="PF16369"/>
    </source>
</evidence>
<keyword evidence="4 7" id="KW-0326">Glycosidase</keyword>
<evidence type="ECO:0000313" key="9">
    <source>
        <dbReference type="EMBL" id="MCW3805336.1"/>
    </source>
</evidence>
<evidence type="ECO:0000256" key="1">
    <source>
        <dbReference type="ARBA" id="ARBA00004834"/>
    </source>
</evidence>
<dbReference type="InterPro" id="IPR023296">
    <property type="entry name" value="Glyco_hydro_beta-prop_sf"/>
</dbReference>
<dbReference type="EMBL" id="JAPDPI010000010">
    <property type="protein sequence ID" value="MCW3805336.1"/>
    <property type="molecule type" value="Genomic_DNA"/>
</dbReference>
<feature type="active site" description="Proton donor" evidence="5">
    <location>
        <position position="296"/>
    </location>
</feature>
<comment type="caution">
    <text evidence="9">The sequence shown here is derived from an EMBL/GenBank/DDBJ whole genome shotgun (WGS) entry which is preliminary data.</text>
</comment>
<organism evidence="9 10">
    <name type="scientific">Plebeiibacterium marinum</name>
    <dbReference type="NCBI Taxonomy" id="2992111"/>
    <lineage>
        <taxon>Bacteria</taxon>
        <taxon>Pseudomonadati</taxon>
        <taxon>Bacteroidota</taxon>
        <taxon>Bacteroidia</taxon>
        <taxon>Marinilabiliales</taxon>
        <taxon>Marinilabiliaceae</taxon>
        <taxon>Plebeiibacterium</taxon>
    </lineage>
</organism>
<keyword evidence="3 7" id="KW-0378">Hydrolase</keyword>
<dbReference type="Pfam" id="PF16369">
    <property type="entry name" value="GH43_C"/>
    <property type="match status" value="1"/>
</dbReference>
<dbReference type="GO" id="GO:0004553">
    <property type="term" value="F:hydrolase activity, hydrolyzing O-glycosyl compounds"/>
    <property type="evidence" value="ECO:0007669"/>
    <property type="project" value="InterPro"/>
</dbReference>
<feature type="active site" description="Proton acceptor" evidence="5">
    <location>
        <position position="62"/>
    </location>
</feature>
<evidence type="ECO:0000256" key="7">
    <source>
        <dbReference type="RuleBase" id="RU361187"/>
    </source>
</evidence>
<evidence type="ECO:0000313" key="10">
    <source>
        <dbReference type="Proteomes" id="UP001207408"/>
    </source>
</evidence>
<name>A0AAE3MDA9_9BACT</name>
<dbReference type="GO" id="GO:0005975">
    <property type="term" value="P:carbohydrate metabolic process"/>
    <property type="evidence" value="ECO:0007669"/>
    <property type="project" value="InterPro"/>
</dbReference>
<evidence type="ECO:0000256" key="5">
    <source>
        <dbReference type="PIRSR" id="PIRSR606710-1"/>
    </source>
</evidence>
<gene>
    <name evidence="9" type="ORF">OM074_06835</name>
</gene>
<evidence type="ECO:0000256" key="6">
    <source>
        <dbReference type="PIRSR" id="PIRSR606710-2"/>
    </source>
</evidence>
<dbReference type="RefSeq" id="WP_301198707.1">
    <property type="nucleotide sequence ID" value="NZ_JAPDPI010000010.1"/>
</dbReference>
<proteinExistence type="inferred from homology"/>
<reference evidence="9" key="1">
    <citation type="submission" date="2022-10" db="EMBL/GenBank/DDBJ databases">
        <authorList>
            <person name="Yu W.X."/>
        </authorList>
    </citation>
    <scope>NUCLEOTIDE SEQUENCE</scope>
    <source>
        <strain evidence="9">D04</strain>
    </source>
</reference>
<dbReference type="PANTHER" id="PTHR43301">
    <property type="entry name" value="ARABINAN ENDO-1,5-ALPHA-L-ARABINOSIDASE"/>
    <property type="match status" value="1"/>
</dbReference>
<dbReference type="InterPro" id="IPR050727">
    <property type="entry name" value="GH43_arabinanases"/>
</dbReference>
<comment type="similarity">
    <text evidence="2 7">Belongs to the glycosyl hydrolase 43 family.</text>
</comment>
<dbReference type="CDD" id="cd08998">
    <property type="entry name" value="GH43_Arb43a-like"/>
    <property type="match status" value="1"/>
</dbReference>
<dbReference type="Gene3D" id="2.40.128.10">
    <property type="match status" value="1"/>
</dbReference>
<dbReference type="AlphaFoldDB" id="A0AAE3MDA9"/>
<evidence type="ECO:0000256" key="3">
    <source>
        <dbReference type="ARBA" id="ARBA00022801"/>
    </source>
</evidence>